<keyword evidence="2" id="KW-1185">Reference proteome</keyword>
<evidence type="ECO:0000313" key="2">
    <source>
        <dbReference type="Proteomes" id="UP001164746"/>
    </source>
</evidence>
<dbReference type="SUPFAM" id="SSF57184">
    <property type="entry name" value="Growth factor receptor domain"/>
    <property type="match status" value="1"/>
</dbReference>
<reference evidence="1" key="1">
    <citation type="submission" date="2022-11" db="EMBL/GenBank/DDBJ databases">
        <title>Centuries of genome instability and evolution in soft-shell clam transmissible cancer (bioRxiv).</title>
        <authorList>
            <person name="Hart S.F.M."/>
            <person name="Yonemitsu M.A."/>
            <person name="Giersch R.M."/>
            <person name="Beal B.F."/>
            <person name="Arriagada G."/>
            <person name="Davis B.W."/>
            <person name="Ostrander E.A."/>
            <person name="Goff S.P."/>
            <person name="Metzger M.J."/>
        </authorList>
    </citation>
    <scope>NUCLEOTIDE SEQUENCE</scope>
    <source>
        <strain evidence="1">MELC-2E11</strain>
        <tissue evidence="1">Siphon/mantle</tissue>
    </source>
</reference>
<evidence type="ECO:0000313" key="1">
    <source>
        <dbReference type="EMBL" id="WAR11147.1"/>
    </source>
</evidence>
<proteinExistence type="predicted"/>
<name>A0ABY7EPY7_MYAAR</name>
<sequence>MFSTLLSNSFFEDLENQADCKTCPSGYYCLAGSTNYTDTPCPNGHYCLNGTTADNQYPCPAGIFNNLPVN</sequence>
<protein>
    <submittedName>
        <fullName evidence="1">Uncharacterized protein</fullName>
    </submittedName>
</protein>
<dbReference type="InterPro" id="IPR009030">
    <property type="entry name" value="Growth_fac_rcpt_cys_sf"/>
</dbReference>
<dbReference type="PANTHER" id="PTHR46104:SF1">
    <property type="entry name" value="GENE 9195-RELATED"/>
    <property type="match status" value="1"/>
</dbReference>
<dbReference type="EMBL" id="CP111018">
    <property type="protein sequence ID" value="WAR11147.1"/>
    <property type="molecule type" value="Genomic_DNA"/>
</dbReference>
<accession>A0ABY7EPY7</accession>
<dbReference type="PANTHER" id="PTHR46104">
    <property type="entry name" value="GENE 9195-RELATED-RELATED"/>
    <property type="match status" value="1"/>
</dbReference>
<organism evidence="1 2">
    <name type="scientific">Mya arenaria</name>
    <name type="common">Soft-shell clam</name>
    <dbReference type="NCBI Taxonomy" id="6604"/>
    <lineage>
        <taxon>Eukaryota</taxon>
        <taxon>Metazoa</taxon>
        <taxon>Spiralia</taxon>
        <taxon>Lophotrochozoa</taxon>
        <taxon>Mollusca</taxon>
        <taxon>Bivalvia</taxon>
        <taxon>Autobranchia</taxon>
        <taxon>Heteroconchia</taxon>
        <taxon>Euheterodonta</taxon>
        <taxon>Imparidentia</taxon>
        <taxon>Neoheterodontei</taxon>
        <taxon>Myida</taxon>
        <taxon>Myoidea</taxon>
        <taxon>Myidae</taxon>
        <taxon>Mya</taxon>
    </lineage>
</organism>
<dbReference type="Proteomes" id="UP001164746">
    <property type="component" value="Chromosome 7"/>
</dbReference>
<gene>
    <name evidence="1" type="ORF">MAR_036223</name>
</gene>